<dbReference type="InterPro" id="IPR015942">
    <property type="entry name" value="Asp/Glu/hydantoin_racemase"/>
</dbReference>
<sequence length="503" mass="53822">MNGMKPVANHASLDPKKRRFGIVGGLGALGGADVLLKMIRTAQRMSSLSGTDIAFEQRHFGEGAIVADGNYDPTRRKFYVYNALKDMEARGIDTALVPCFLSHTFLREITPEVNLQVVSVFDALRRHVTTELSGVRKIGVLTSTFLKRAGMFEREIGPFAQIIYPDEETQVNTVMQAIYGPNGVRAGHHGGECQHLLLEACLRLIDAGAEVIVPGMTEIPVLIDSLRPLVPVPLLDSNLLYAEYALGIDAATPSREFKLGVVGGVGPAATVDFMRKVVKLTAAARDQDHIKMVVEQNPQIPDRTANLIGSGDDPTIPLLATCMRLKADGADAVAIPCNTAHAYVDRIQPYLDIPIVNMLSEVVRHIRETQPAVTQVGLLATSGTVTSGVYKSVIEAAGLKQVVPDDAMQARVMESIYGANGVKAGFTNGECTAHLTDAITHLQARGAEVIVLGCTELPLIELDQTGESRLPLIDPTAILAGRCVALAAAARERRSEAIAAGAA</sequence>
<gene>
    <name evidence="3" type="ORF">FHP89_07920</name>
</gene>
<keyword evidence="2" id="KW-0413">Isomerase</keyword>
<dbReference type="InterPro" id="IPR018187">
    <property type="entry name" value="Asp/Glu_racemase_AS_1"/>
</dbReference>
<dbReference type="AlphaFoldDB" id="A0A557SII5"/>
<dbReference type="PANTHER" id="PTHR21198:SF7">
    <property type="entry name" value="ASPARTATE-GLUTAMATE RACEMASE FAMILY"/>
    <property type="match status" value="1"/>
</dbReference>
<dbReference type="InterPro" id="IPR001920">
    <property type="entry name" value="Asp/Glu_race"/>
</dbReference>
<proteinExistence type="inferred from homology"/>
<dbReference type="PROSITE" id="PS00924">
    <property type="entry name" value="ASP_GLU_RACEMASE_2"/>
    <property type="match status" value="1"/>
</dbReference>
<comment type="similarity">
    <text evidence="1">Belongs to the aspartate/glutamate racemases family.</text>
</comment>
<organism evidence="3 4">
    <name type="scientific">Denitromonas halophila</name>
    <dbReference type="NCBI Taxonomy" id="1629404"/>
    <lineage>
        <taxon>Bacteria</taxon>
        <taxon>Pseudomonadati</taxon>
        <taxon>Pseudomonadota</taxon>
        <taxon>Betaproteobacteria</taxon>
        <taxon>Rhodocyclales</taxon>
        <taxon>Zoogloeaceae</taxon>
        <taxon>Denitromonas</taxon>
    </lineage>
</organism>
<evidence type="ECO:0000313" key="3">
    <source>
        <dbReference type="EMBL" id="TVO77245.1"/>
    </source>
</evidence>
<name>A0A557SII5_9RHOO</name>
<dbReference type="Proteomes" id="UP000318349">
    <property type="component" value="Unassembled WGS sequence"/>
</dbReference>
<dbReference type="InterPro" id="IPR004380">
    <property type="entry name" value="Asp_race"/>
</dbReference>
<dbReference type="Pfam" id="PF01177">
    <property type="entry name" value="Asp_Glu_race"/>
    <property type="match status" value="2"/>
</dbReference>
<reference evidence="3 4" key="1">
    <citation type="submission" date="2019-07" db="EMBL/GenBank/DDBJ databases">
        <title>The pathways for chlorine oxyanion respiration interact through the shared metabolite chlorate.</title>
        <authorList>
            <person name="Barnum T.P."/>
            <person name="Cheng Y."/>
            <person name="Hill K.A."/>
            <person name="Lucas L.N."/>
            <person name="Carlson H.K."/>
            <person name="Coates J.D."/>
        </authorList>
    </citation>
    <scope>NUCLEOTIDE SEQUENCE [LARGE SCALE GENOMIC DNA]</scope>
    <source>
        <strain evidence="3 4">SFB-1</strain>
    </source>
</reference>
<evidence type="ECO:0000313" key="4">
    <source>
        <dbReference type="Proteomes" id="UP000318349"/>
    </source>
</evidence>
<evidence type="ECO:0000256" key="2">
    <source>
        <dbReference type="ARBA" id="ARBA00023235"/>
    </source>
</evidence>
<dbReference type="GO" id="GO:0047661">
    <property type="term" value="F:amino-acid racemase activity"/>
    <property type="evidence" value="ECO:0007669"/>
    <property type="project" value="InterPro"/>
</dbReference>
<accession>A0A557SII5</accession>
<dbReference type="PROSITE" id="PS00923">
    <property type="entry name" value="ASP_GLU_RACEMASE_1"/>
    <property type="match status" value="1"/>
</dbReference>
<protein>
    <submittedName>
        <fullName evidence="3">Aspartate/glutamate racemase family protein</fullName>
    </submittedName>
</protein>
<evidence type="ECO:0000256" key="1">
    <source>
        <dbReference type="ARBA" id="ARBA00007847"/>
    </source>
</evidence>
<comment type="caution">
    <text evidence="3">The sequence shown here is derived from an EMBL/GenBank/DDBJ whole genome shotgun (WGS) entry which is preliminary data.</text>
</comment>
<dbReference type="NCBIfam" id="TIGR00035">
    <property type="entry name" value="asp_race"/>
    <property type="match status" value="1"/>
</dbReference>
<dbReference type="PANTHER" id="PTHR21198">
    <property type="entry name" value="GLUTAMATE RACEMASE"/>
    <property type="match status" value="1"/>
</dbReference>
<dbReference type="EMBL" id="VMNI01000007">
    <property type="protein sequence ID" value="TVO77245.1"/>
    <property type="molecule type" value="Genomic_DNA"/>
</dbReference>
<dbReference type="SUPFAM" id="SSF53681">
    <property type="entry name" value="Aspartate/glutamate racemase"/>
    <property type="match status" value="4"/>
</dbReference>
<dbReference type="InterPro" id="IPR033134">
    <property type="entry name" value="Asp/Glu_racemase_AS_2"/>
</dbReference>
<dbReference type="Gene3D" id="3.40.50.1860">
    <property type="match status" value="4"/>
</dbReference>